<name>A0A7C8R9F3_ORBOL</name>
<reference evidence="1 2" key="1">
    <citation type="submission" date="2020-01" db="EMBL/GenBank/DDBJ databases">
        <authorList>
            <person name="Palmer J.M."/>
        </authorList>
    </citation>
    <scope>NUCLEOTIDE SEQUENCE [LARGE SCALE GENOMIC DNA]</scope>
    <source>
        <strain evidence="1 2">TWF970</strain>
    </source>
</reference>
<organism evidence="1 2">
    <name type="scientific">Orbilia oligospora</name>
    <name type="common">Nematode-trapping fungus</name>
    <name type="synonym">Arthrobotrys oligospora</name>
    <dbReference type="NCBI Taxonomy" id="2813651"/>
    <lineage>
        <taxon>Eukaryota</taxon>
        <taxon>Fungi</taxon>
        <taxon>Dikarya</taxon>
        <taxon>Ascomycota</taxon>
        <taxon>Pezizomycotina</taxon>
        <taxon>Orbiliomycetes</taxon>
        <taxon>Orbiliales</taxon>
        <taxon>Orbiliaceae</taxon>
        <taxon>Orbilia</taxon>
    </lineage>
</organism>
<dbReference type="AlphaFoldDB" id="A0A7C8R9F3"/>
<protein>
    <submittedName>
        <fullName evidence="1">Uncharacterized protein</fullName>
    </submittedName>
</protein>
<accession>A0A7C8R9F3</accession>
<dbReference type="InterPro" id="IPR053354">
    <property type="entry name" value="MGDG_epimerase"/>
</dbReference>
<comment type="caution">
    <text evidence="1">The sequence shown here is derived from an EMBL/GenBank/DDBJ whole genome shotgun (WGS) entry which is preliminary data.</text>
</comment>
<dbReference type="EMBL" id="JAABOJ010000027">
    <property type="protein sequence ID" value="KAF3277750.1"/>
    <property type="molecule type" value="Genomic_DNA"/>
</dbReference>
<proteinExistence type="predicted"/>
<dbReference type="PANTHER" id="PTHR43558">
    <property type="entry name" value="REDUCTASE, PUTATIVE (AFU_ORTHOLOGUE AFUA_3G10540)-RELATED"/>
    <property type="match status" value="1"/>
</dbReference>
<evidence type="ECO:0000313" key="2">
    <source>
        <dbReference type="Proteomes" id="UP000474640"/>
    </source>
</evidence>
<dbReference type="Proteomes" id="UP000474640">
    <property type="component" value="Unassembled WGS sequence"/>
</dbReference>
<sequence length="293" mass="33466">MNLEYFRADYENPMLSLVFRPYVVIAAESVIVWLDASDYSYPAIQKLEYKGTSNTNLFVYGVDEETAIKRLEVVEETIRDNLLWETVCVRTKDAITIVSQRLNRSVRINLRLHSSIGQILYGYNCDIDCVGVAYDGQQVYTTPQGIASWMLRCNTVDSTLCSPWGSYESLLQKYRDRGFEIFYLNLQRQVIHPSIYKFPTNQLHGLAKLVVLERRRVRTIISIVRNRMSSILAPTSTPGSFILQLSGGPLESYFHLLPDGTVVLVEVDPISASRFRLERGPCPRSQPSSMRSF</sequence>
<dbReference type="OrthoDB" id="539213at2759"/>
<dbReference type="PANTHER" id="PTHR43558:SF6">
    <property type="entry name" value="REDUCTASE, PUTATIVE (AFU_ORTHOLOGUE AFUA_3G10540)-RELATED"/>
    <property type="match status" value="1"/>
</dbReference>
<evidence type="ECO:0000313" key="1">
    <source>
        <dbReference type="EMBL" id="KAF3277750.1"/>
    </source>
</evidence>
<gene>
    <name evidence="1" type="ORF">TWF970_005003</name>
</gene>